<reference evidence="2 3" key="1">
    <citation type="submission" date="2019-04" db="EMBL/GenBank/DDBJ databases">
        <authorList>
            <consortium name="Pathogen Informatics"/>
        </authorList>
    </citation>
    <scope>NUCLEOTIDE SEQUENCE [LARGE SCALE GENOMIC DNA]</scope>
    <source>
        <strain evidence="2 3">NCTC9185</strain>
    </source>
</reference>
<organism evidence="2 3">
    <name type="scientific">Raoultella terrigena</name>
    <name type="common">Klebsiella terrigena</name>
    <dbReference type="NCBI Taxonomy" id="577"/>
    <lineage>
        <taxon>Bacteria</taxon>
        <taxon>Pseudomonadati</taxon>
        <taxon>Pseudomonadota</taxon>
        <taxon>Gammaproteobacteria</taxon>
        <taxon>Enterobacterales</taxon>
        <taxon>Enterobacteriaceae</taxon>
        <taxon>Klebsiella/Raoultella group</taxon>
        <taxon>Raoultella</taxon>
    </lineage>
</organism>
<proteinExistence type="predicted"/>
<evidence type="ECO:0000259" key="1">
    <source>
        <dbReference type="Pfam" id="PF03466"/>
    </source>
</evidence>
<name>A0A4U9CWT3_RAOTE</name>
<protein>
    <submittedName>
        <fullName evidence="2">LysR substrate binding domain</fullName>
    </submittedName>
</protein>
<dbReference type="SUPFAM" id="SSF53850">
    <property type="entry name" value="Periplasmic binding protein-like II"/>
    <property type="match status" value="1"/>
</dbReference>
<dbReference type="AlphaFoldDB" id="A0A4U9CWT3"/>
<accession>A0A4U9CWT3</accession>
<dbReference type="InterPro" id="IPR005119">
    <property type="entry name" value="LysR_subst-bd"/>
</dbReference>
<feature type="domain" description="LysR substrate-binding" evidence="1">
    <location>
        <begin position="2"/>
        <end position="78"/>
    </location>
</feature>
<evidence type="ECO:0000313" key="3">
    <source>
        <dbReference type="Proteomes" id="UP000339249"/>
    </source>
</evidence>
<dbReference type="Gene3D" id="3.40.190.10">
    <property type="entry name" value="Periplasmic binding protein-like II"/>
    <property type="match status" value="1"/>
</dbReference>
<dbReference type="Proteomes" id="UP000339249">
    <property type="component" value="Unassembled WGS sequence"/>
</dbReference>
<dbReference type="EMBL" id="CABDVU010000001">
    <property type="protein sequence ID" value="VTN10339.1"/>
    <property type="molecule type" value="Genomic_DNA"/>
</dbReference>
<evidence type="ECO:0000313" key="2">
    <source>
        <dbReference type="EMBL" id="VTN10339.1"/>
    </source>
</evidence>
<gene>
    <name evidence="2" type="ORF">NCTC9185_02260</name>
</gene>
<sequence>MAVLHGDDPLAGQPHLPWKLLAGRDIAVFSKGNIQRLVGALAESHRLMLNTRYQVDYIETLYGLVRSRLAIAILPELYTTTYAIRS</sequence>
<dbReference type="Pfam" id="PF03466">
    <property type="entry name" value="LysR_substrate"/>
    <property type="match status" value="1"/>
</dbReference>